<accession>A0ABU1UBH8</accession>
<proteinExistence type="predicted"/>
<protein>
    <submittedName>
        <fullName evidence="1">Uncharacterized protein</fullName>
    </submittedName>
</protein>
<dbReference type="Proteomes" id="UP001252243">
    <property type="component" value="Unassembled WGS sequence"/>
</dbReference>
<dbReference type="RefSeq" id="WP_310055947.1">
    <property type="nucleotide sequence ID" value="NZ_JAVDVQ010000006.1"/>
</dbReference>
<evidence type="ECO:0000313" key="1">
    <source>
        <dbReference type="EMBL" id="MDR7082552.1"/>
    </source>
</evidence>
<evidence type="ECO:0000313" key="2">
    <source>
        <dbReference type="Proteomes" id="UP001252243"/>
    </source>
</evidence>
<dbReference type="EMBL" id="JAVDVQ010000006">
    <property type="protein sequence ID" value="MDR7082552.1"/>
    <property type="molecule type" value="Genomic_DNA"/>
</dbReference>
<keyword evidence="2" id="KW-1185">Reference proteome</keyword>
<gene>
    <name evidence="1" type="ORF">J2X01_001841</name>
</gene>
<name>A0ABU1UBH8_9MICC</name>
<sequence>MEATVSVTFVGPLARPEWVADVEGTEEPYDPDSLDHDAVNRALAGWSKAA</sequence>
<organism evidence="1 2">
    <name type="scientific">Arthrobacter ginsengisoli</name>
    <dbReference type="NCBI Taxonomy" id="1356565"/>
    <lineage>
        <taxon>Bacteria</taxon>
        <taxon>Bacillati</taxon>
        <taxon>Actinomycetota</taxon>
        <taxon>Actinomycetes</taxon>
        <taxon>Micrococcales</taxon>
        <taxon>Micrococcaceae</taxon>
        <taxon>Arthrobacter</taxon>
    </lineage>
</organism>
<comment type="caution">
    <text evidence="1">The sequence shown here is derived from an EMBL/GenBank/DDBJ whole genome shotgun (WGS) entry which is preliminary data.</text>
</comment>
<reference evidence="1 2" key="1">
    <citation type="submission" date="2023-07" db="EMBL/GenBank/DDBJ databases">
        <title>Sorghum-associated microbial communities from plants grown in Nebraska, USA.</title>
        <authorList>
            <person name="Schachtman D."/>
        </authorList>
    </citation>
    <scope>NUCLEOTIDE SEQUENCE [LARGE SCALE GENOMIC DNA]</scope>
    <source>
        <strain evidence="1 2">BE167</strain>
    </source>
</reference>